<dbReference type="GO" id="GO:0102530">
    <property type="term" value="F:aclacinomycin T methylesterase activity"/>
    <property type="evidence" value="ECO:0007669"/>
    <property type="project" value="UniProtKB-EC"/>
</dbReference>
<protein>
    <submittedName>
        <fullName evidence="2">Aclacinomycin methylesterase RdmC</fullName>
        <ecNumber evidence="2">3.1.1.95</ecNumber>
    </submittedName>
</protein>
<dbReference type="Proteomes" id="UP001342418">
    <property type="component" value="Chromosome"/>
</dbReference>
<dbReference type="PANTHER" id="PTHR43433">
    <property type="entry name" value="HYDROLASE, ALPHA/BETA FOLD FAMILY PROTEIN"/>
    <property type="match status" value="1"/>
</dbReference>
<dbReference type="RefSeq" id="WP_338528825.1">
    <property type="nucleotide sequence ID" value="NZ_CP030941.1"/>
</dbReference>
<dbReference type="EC" id="3.1.1.95" evidence="2"/>
<dbReference type="PANTHER" id="PTHR43433:SF5">
    <property type="entry name" value="AB HYDROLASE-1 DOMAIN-CONTAINING PROTEIN"/>
    <property type="match status" value="1"/>
</dbReference>
<dbReference type="EMBL" id="CP030941">
    <property type="protein sequence ID" value="UUP16396.1"/>
    <property type="molecule type" value="Genomic_DNA"/>
</dbReference>
<name>A0ABY5MGR1_9HYPH</name>
<proteinExistence type="predicted"/>
<gene>
    <name evidence="2" type="primary">rdmC</name>
    <name evidence="2" type="ORF">NTH_00842</name>
</gene>
<dbReference type="Gene3D" id="3.40.50.1820">
    <property type="entry name" value="alpha/beta hydrolase"/>
    <property type="match status" value="1"/>
</dbReference>
<organism evidence="2 3">
    <name type="scientific">Nitratireductor thuwali</name>
    <dbReference type="NCBI Taxonomy" id="2267699"/>
    <lineage>
        <taxon>Bacteria</taxon>
        <taxon>Pseudomonadati</taxon>
        <taxon>Pseudomonadota</taxon>
        <taxon>Alphaproteobacteria</taxon>
        <taxon>Hyphomicrobiales</taxon>
        <taxon>Phyllobacteriaceae</taxon>
        <taxon>Nitratireductor</taxon>
    </lineage>
</organism>
<dbReference type="Pfam" id="PF00561">
    <property type="entry name" value="Abhydrolase_1"/>
    <property type="match status" value="1"/>
</dbReference>
<reference evidence="2 3" key="1">
    <citation type="submission" date="2018-07" db="EMBL/GenBank/DDBJ databases">
        <title>Genome sequence of Nitratireductor thuwali#1536.</title>
        <authorList>
            <person name="Michoud G."/>
            <person name="Merlino G."/>
            <person name="Sefrji F.O."/>
            <person name="Daffonchio D."/>
        </authorList>
    </citation>
    <scope>NUCLEOTIDE SEQUENCE [LARGE SCALE GENOMIC DNA]</scope>
    <source>
        <strain evidence="3">Nit1536</strain>
    </source>
</reference>
<dbReference type="PRINTS" id="PR00111">
    <property type="entry name" value="ABHYDROLASE"/>
</dbReference>
<evidence type="ECO:0000313" key="2">
    <source>
        <dbReference type="EMBL" id="UUP16396.1"/>
    </source>
</evidence>
<dbReference type="InterPro" id="IPR000073">
    <property type="entry name" value="AB_hydrolase_1"/>
</dbReference>
<evidence type="ECO:0000259" key="1">
    <source>
        <dbReference type="Pfam" id="PF00561"/>
    </source>
</evidence>
<accession>A0ABY5MGR1</accession>
<evidence type="ECO:0000313" key="3">
    <source>
        <dbReference type="Proteomes" id="UP001342418"/>
    </source>
</evidence>
<keyword evidence="3" id="KW-1185">Reference proteome</keyword>
<keyword evidence="2" id="KW-0378">Hydrolase</keyword>
<dbReference type="SUPFAM" id="SSF53474">
    <property type="entry name" value="alpha/beta-Hydrolases"/>
    <property type="match status" value="1"/>
</dbReference>
<dbReference type="InterPro" id="IPR050471">
    <property type="entry name" value="AB_hydrolase"/>
</dbReference>
<sequence>MKARVVTTDDLEIATEAFGEPADPPVLLIMGAMASMLWWPEEFCEALAARGRHVIRYDNRDTGLSSTYEPGNPSYSFDDMAGDAIRVLDGYAISSAHLVGMSMGGMIAQMAALEHPERVATVTAISTSPVGVDTSSLPGFTEAYKEHSAAGEKVDWTNKAEVIDFVVKDTRMIAGTAHPYDEARARQLVERDAARARNFLNAANHFMLKGGKSWEGRLRAMTAPLLVIHGTADPLFPVEHGAALAAEVPGARLVAIEGGGHELHRSDWDEIIETITEHTGRQ</sequence>
<dbReference type="InterPro" id="IPR029058">
    <property type="entry name" value="AB_hydrolase_fold"/>
</dbReference>
<feature type="domain" description="AB hydrolase-1" evidence="1">
    <location>
        <begin position="24"/>
        <end position="264"/>
    </location>
</feature>